<dbReference type="GO" id="GO:0045041">
    <property type="term" value="P:protein import into mitochondrial intermembrane space"/>
    <property type="evidence" value="ECO:0007669"/>
    <property type="project" value="TreeGrafter"/>
</dbReference>
<keyword evidence="2" id="KW-0863">Zinc-finger</keyword>
<dbReference type="Proteomes" id="UP000275865">
    <property type="component" value="Unassembled WGS sequence"/>
</dbReference>
<keyword evidence="3" id="KW-0862">Zinc</keyword>
<evidence type="ECO:0000259" key="4">
    <source>
        <dbReference type="PROSITE" id="PS51266"/>
    </source>
</evidence>
<keyword evidence="1" id="KW-0479">Metal-binding</keyword>
<dbReference type="EMBL" id="RAZT01000007">
    <property type="protein sequence ID" value="RKN31923.1"/>
    <property type="molecule type" value="Genomic_DNA"/>
</dbReference>
<evidence type="ECO:0000313" key="6">
    <source>
        <dbReference type="Proteomes" id="UP000275865"/>
    </source>
</evidence>
<dbReference type="InterPro" id="IPR052604">
    <property type="entry name" value="Mito_Tim_assembly_helper"/>
</dbReference>
<accession>A0A3A9Y5J1</accession>
<dbReference type="Pfam" id="PF05495">
    <property type="entry name" value="zf-CHY"/>
    <property type="match status" value="1"/>
</dbReference>
<evidence type="ECO:0000313" key="5">
    <source>
        <dbReference type="EMBL" id="RKN31923.1"/>
    </source>
</evidence>
<proteinExistence type="predicted"/>
<dbReference type="SUPFAM" id="SSF161219">
    <property type="entry name" value="CHY zinc finger-like"/>
    <property type="match status" value="1"/>
</dbReference>
<dbReference type="PROSITE" id="PS51266">
    <property type="entry name" value="ZF_CHY"/>
    <property type="match status" value="1"/>
</dbReference>
<sequence length="201" mass="21890">MHESFRSFVGIGTRRAGGIGPSSACRVGPKRAVDRLAFPEVGVSEAGGYPDFKEGELTSGGGRELGCRGGSPSHARCECGPAATPPKRTSIHGSAQVVQIHGKTVDDQTRCVHYATPVDVIAIKFACCLRYYPCHLCHEETTDHPASQWPLDQRGQRAVLCGVCRSELTIDEYLAVDSCPSCDALFNERCRLHTHLYFQVR</sequence>
<evidence type="ECO:0000256" key="1">
    <source>
        <dbReference type="ARBA" id="ARBA00022723"/>
    </source>
</evidence>
<dbReference type="AlphaFoldDB" id="A0A3A9Y5J1"/>
<evidence type="ECO:0000256" key="3">
    <source>
        <dbReference type="ARBA" id="ARBA00022833"/>
    </source>
</evidence>
<dbReference type="GO" id="GO:0008270">
    <property type="term" value="F:zinc ion binding"/>
    <property type="evidence" value="ECO:0007669"/>
    <property type="project" value="UniProtKB-KW"/>
</dbReference>
<dbReference type="PANTHER" id="PTHR28082">
    <property type="entry name" value="ZINC FINGER PROTEIN"/>
    <property type="match status" value="1"/>
</dbReference>
<dbReference type="InterPro" id="IPR008913">
    <property type="entry name" value="Znf_CHY"/>
</dbReference>
<evidence type="ECO:0000256" key="2">
    <source>
        <dbReference type="ARBA" id="ARBA00022771"/>
    </source>
</evidence>
<comment type="caution">
    <text evidence="5">The sequence shown here is derived from an EMBL/GenBank/DDBJ whole genome shotgun (WGS) entry which is preliminary data.</text>
</comment>
<dbReference type="InterPro" id="IPR037274">
    <property type="entry name" value="Znf_CHY_sf"/>
</dbReference>
<dbReference type="PANTHER" id="PTHR28082:SF1">
    <property type="entry name" value="HELPER OF TIM PROTEIN 13"/>
    <property type="match status" value="1"/>
</dbReference>
<feature type="domain" description="CHY-type" evidence="4">
    <location>
        <begin position="104"/>
        <end position="184"/>
    </location>
</feature>
<reference evidence="5 6" key="1">
    <citation type="submission" date="2018-09" db="EMBL/GenBank/DDBJ databases">
        <title>Micromonospora sp. nov. MS1-9, isolated from a root of Musa sp.</title>
        <authorList>
            <person name="Kuncharoen N."/>
            <person name="Kudo T."/>
            <person name="Ohkuma M."/>
            <person name="Yuki M."/>
            <person name="Tanasupawat S."/>
        </authorList>
    </citation>
    <scope>NUCLEOTIDE SEQUENCE [LARGE SCALE GENOMIC DNA]</scope>
    <source>
        <strain evidence="5 6">MS1-9</strain>
    </source>
</reference>
<organism evidence="5 6">
    <name type="scientific">Micromonospora musae</name>
    <dbReference type="NCBI Taxonomy" id="1894970"/>
    <lineage>
        <taxon>Bacteria</taxon>
        <taxon>Bacillati</taxon>
        <taxon>Actinomycetota</taxon>
        <taxon>Actinomycetes</taxon>
        <taxon>Micromonosporales</taxon>
        <taxon>Micromonosporaceae</taxon>
        <taxon>Micromonospora</taxon>
    </lineage>
</organism>
<name>A0A3A9Y5J1_9ACTN</name>
<gene>
    <name evidence="5" type="ORF">D7044_16255</name>
</gene>
<protein>
    <recommendedName>
        <fullName evidence="4">CHY-type domain-containing protein</fullName>
    </recommendedName>
</protein>